<accession>A0A418M6X1</accession>
<keyword evidence="3" id="KW-0804">Transcription</keyword>
<dbReference type="InterPro" id="IPR037923">
    <property type="entry name" value="HTH-like"/>
</dbReference>
<comment type="caution">
    <text evidence="5">The sequence shown here is derived from an EMBL/GenBank/DDBJ whole genome shotgun (WGS) entry which is preliminary data.</text>
</comment>
<dbReference type="AlphaFoldDB" id="A0A418M6X1"/>
<sequence>MAQTETLEAFYKQKFGVEAQRWLPDNLQQAIGHFNVFRLEDCLAPDAAPVSYSRRDFYKITLIRGRNVYHYADKSIEIDGSTLVFFNPQVPYTWQPLSDNTTGFFCIFKEDFFTQKIRGSLTELPVFAPGGKPAYVLNETQDAYVSQLFERMIDEINSDYQYKYDLLRNYVTELTHYALKMQPSDTLYQHTDARSRITAVFTELLERQFPIESPSQRFRLRSANDFAQQLSVHVNHLNRSIRATTGKTTTEHIAERLASEAKALLKHTDWNIAEISYSLVFEEPAHFNHFFKKHTQLTPSAFRNV</sequence>
<dbReference type="Gene3D" id="1.10.10.60">
    <property type="entry name" value="Homeodomain-like"/>
    <property type="match status" value="1"/>
</dbReference>
<dbReference type="OrthoDB" id="629929at2"/>
<dbReference type="PROSITE" id="PS01124">
    <property type="entry name" value="HTH_ARAC_FAMILY_2"/>
    <property type="match status" value="1"/>
</dbReference>
<dbReference type="RefSeq" id="WP_119669466.1">
    <property type="nucleotide sequence ID" value="NZ_QXED01000005.1"/>
</dbReference>
<evidence type="ECO:0000256" key="2">
    <source>
        <dbReference type="ARBA" id="ARBA00023125"/>
    </source>
</evidence>
<evidence type="ECO:0000313" key="6">
    <source>
        <dbReference type="Proteomes" id="UP000283523"/>
    </source>
</evidence>
<keyword evidence="1" id="KW-0805">Transcription regulation</keyword>
<evidence type="ECO:0000259" key="4">
    <source>
        <dbReference type="PROSITE" id="PS01124"/>
    </source>
</evidence>
<dbReference type="GO" id="GO:0003700">
    <property type="term" value="F:DNA-binding transcription factor activity"/>
    <property type="evidence" value="ECO:0007669"/>
    <property type="project" value="InterPro"/>
</dbReference>
<dbReference type="InterPro" id="IPR018060">
    <property type="entry name" value="HTH_AraC"/>
</dbReference>
<keyword evidence="6" id="KW-1185">Reference proteome</keyword>
<dbReference type="PANTHER" id="PTHR43280">
    <property type="entry name" value="ARAC-FAMILY TRANSCRIPTIONAL REGULATOR"/>
    <property type="match status" value="1"/>
</dbReference>
<dbReference type="EMBL" id="QXED01000005">
    <property type="protein sequence ID" value="RIV21678.1"/>
    <property type="molecule type" value="Genomic_DNA"/>
</dbReference>
<keyword evidence="2" id="KW-0238">DNA-binding</keyword>
<organism evidence="5 6">
    <name type="scientific">Fibrisoma montanum</name>
    <dbReference type="NCBI Taxonomy" id="2305895"/>
    <lineage>
        <taxon>Bacteria</taxon>
        <taxon>Pseudomonadati</taxon>
        <taxon>Bacteroidota</taxon>
        <taxon>Cytophagia</taxon>
        <taxon>Cytophagales</taxon>
        <taxon>Spirosomataceae</taxon>
        <taxon>Fibrisoma</taxon>
    </lineage>
</organism>
<gene>
    <name evidence="5" type="ORF">DYU11_19560</name>
</gene>
<dbReference type="InterPro" id="IPR009057">
    <property type="entry name" value="Homeodomain-like_sf"/>
</dbReference>
<dbReference type="SUPFAM" id="SSF46689">
    <property type="entry name" value="Homeodomain-like"/>
    <property type="match status" value="1"/>
</dbReference>
<dbReference type="Proteomes" id="UP000283523">
    <property type="component" value="Unassembled WGS sequence"/>
</dbReference>
<evidence type="ECO:0000313" key="5">
    <source>
        <dbReference type="EMBL" id="RIV21678.1"/>
    </source>
</evidence>
<evidence type="ECO:0000256" key="3">
    <source>
        <dbReference type="ARBA" id="ARBA00023163"/>
    </source>
</evidence>
<evidence type="ECO:0000256" key="1">
    <source>
        <dbReference type="ARBA" id="ARBA00023015"/>
    </source>
</evidence>
<reference evidence="5 6" key="1">
    <citation type="submission" date="2018-08" db="EMBL/GenBank/DDBJ databases">
        <title>Fibrisoma montanum sp. nov., isolated from Danxia mountain soil.</title>
        <authorList>
            <person name="Huang Y."/>
        </authorList>
    </citation>
    <scope>NUCLEOTIDE SEQUENCE [LARGE SCALE GENOMIC DNA]</scope>
    <source>
        <strain evidence="5 6">HYT19</strain>
    </source>
</reference>
<proteinExistence type="predicted"/>
<name>A0A418M6X1_9BACT</name>
<dbReference type="PANTHER" id="PTHR43280:SF32">
    <property type="entry name" value="TRANSCRIPTIONAL REGULATORY PROTEIN"/>
    <property type="match status" value="1"/>
</dbReference>
<dbReference type="SMART" id="SM00342">
    <property type="entry name" value="HTH_ARAC"/>
    <property type="match status" value="1"/>
</dbReference>
<protein>
    <submittedName>
        <fullName evidence="5">AraC family transcriptional regulator</fullName>
    </submittedName>
</protein>
<dbReference type="SUPFAM" id="SSF51215">
    <property type="entry name" value="Regulatory protein AraC"/>
    <property type="match status" value="1"/>
</dbReference>
<dbReference type="Pfam" id="PF12833">
    <property type="entry name" value="HTH_18"/>
    <property type="match status" value="1"/>
</dbReference>
<dbReference type="GO" id="GO:0043565">
    <property type="term" value="F:sequence-specific DNA binding"/>
    <property type="evidence" value="ECO:0007669"/>
    <property type="project" value="InterPro"/>
</dbReference>
<feature type="domain" description="HTH araC/xylS-type" evidence="4">
    <location>
        <begin position="195"/>
        <end position="305"/>
    </location>
</feature>